<dbReference type="HAMAP" id="MF_00328">
    <property type="entry name" value="Guanylate_kinase"/>
    <property type="match status" value="1"/>
</dbReference>
<dbReference type="SUPFAM" id="SSF52540">
    <property type="entry name" value="P-loop containing nucleoside triphosphate hydrolases"/>
    <property type="match status" value="1"/>
</dbReference>
<dbReference type="PANTHER" id="PTHR23117">
    <property type="entry name" value="GUANYLATE KINASE-RELATED"/>
    <property type="match status" value="1"/>
</dbReference>
<dbReference type="InterPro" id="IPR008145">
    <property type="entry name" value="GK/Ca_channel_bsu"/>
</dbReference>
<evidence type="ECO:0000259" key="14">
    <source>
        <dbReference type="PROSITE" id="PS50052"/>
    </source>
</evidence>
<reference evidence="15" key="1">
    <citation type="journal article" date="2010" name="Insect Mol. Biol.">
        <title>The draft genome sequence of Arsenophonus nasoniae, son-killer bacterium of Nasonia vitripennis, reveals genes associated with virulence and symbiosis.</title>
        <authorList>
            <person name="Wilkes T."/>
            <person name="Darby A.C."/>
            <person name="Choi J."/>
            <person name="Colborne J.K."/>
            <person name="Werren J.H."/>
            <person name="Hurst G.D.D."/>
        </authorList>
    </citation>
    <scope>NUCLEOTIDE SEQUENCE</scope>
</reference>
<evidence type="ECO:0000313" key="18">
    <source>
        <dbReference type="EMBL" id="WGM05739.1"/>
    </source>
</evidence>
<dbReference type="Pfam" id="PF00625">
    <property type="entry name" value="Guanylate_kin"/>
    <property type="match status" value="1"/>
</dbReference>
<dbReference type="GeneID" id="96875366"/>
<dbReference type="KEGG" id="ans:ArsFIN_00400"/>
<keyword evidence="6 13" id="KW-0963">Cytoplasm</keyword>
<evidence type="ECO:0000313" key="20">
    <source>
        <dbReference type="Proteomes" id="UP001177592"/>
    </source>
</evidence>
<dbReference type="CDD" id="cd00071">
    <property type="entry name" value="GMPK"/>
    <property type="match status" value="1"/>
</dbReference>
<dbReference type="EC" id="2.7.4.8" evidence="4 13"/>
<accession>D2U3F8</accession>
<dbReference type="SMART" id="SM00072">
    <property type="entry name" value="GuKc"/>
    <property type="match status" value="1"/>
</dbReference>
<gene>
    <name evidence="13 15" type="primary">gmk</name>
    <name evidence="15" type="ORF">ARN_31700</name>
    <name evidence="16" type="ORF">ArsFIN_00400</name>
    <name evidence="17" type="ORF">QE210_17015</name>
    <name evidence="18" type="ORF">QE258_20225</name>
</gene>
<dbReference type="PROSITE" id="PS00856">
    <property type="entry name" value="GUANYLATE_KINASE_1"/>
    <property type="match status" value="1"/>
</dbReference>
<dbReference type="AlphaFoldDB" id="D2U3F8"/>
<dbReference type="Gene3D" id="3.30.63.10">
    <property type="entry name" value="Guanylate Kinase phosphate binding domain"/>
    <property type="match status" value="1"/>
</dbReference>
<evidence type="ECO:0000256" key="1">
    <source>
        <dbReference type="ARBA" id="ARBA00003531"/>
    </source>
</evidence>
<evidence type="ECO:0000256" key="4">
    <source>
        <dbReference type="ARBA" id="ARBA00012961"/>
    </source>
</evidence>
<keyword evidence="20" id="KW-1185">Reference proteome</keyword>
<evidence type="ECO:0000256" key="11">
    <source>
        <dbReference type="ARBA" id="ARBA00030128"/>
    </source>
</evidence>
<dbReference type="EMBL" id="CP123504">
    <property type="protein sequence ID" value="WGM01476.1"/>
    <property type="molecule type" value="Genomic_DNA"/>
</dbReference>
<dbReference type="GO" id="GO:0005524">
    <property type="term" value="F:ATP binding"/>
    <property type="evidence" value="ECO:0007669"/>
    <property type="project" value="UniProtKB-UniRule"/>
</dbReference>
<dbReference type="Proteomes" id="UP001177595">
    <property type="component" value="Chromosome"/>
</dbReference>
<evidence type="ECO:0000256" key="13">
    <source>
        <dbReference type="HAMAP-Rule" id="MF_00328"/>
    </source>
</evidence>
<name>D2U3F8_9GAMM</name>
<evidence type="ECO:0000256" key="10">
    <source>
        <dbReference type="ARBA" id="ARBA00022840"/>
    </source>
</evidence>
<dbReference type="InterPro" id="IPR020590">
    <property type="entry name" value="Guanylate_kinase_CS"/>
</dbReference>
<proteinExistence type="inferred from homology"/>
<feature type="binding site" evidence="13">
    <location>
        <begin position="11"/>
        <end position="18"/>
    </location>
    <ligand>
        <name>ATP</name>
        <dbReference type="ChEBI" id="CHEBI:30616"/>
    </ligand>
</feature>
<keyword evidence="7 13" id="KW-0808">Transferase</keyword>
<evidence type="ECO:0000256" key="2">
    <source>
        <dbReference type="ARBA" id="ARBA00004496"/>
    </source>
</evidence>
<dbReference type="Gene3D" id="3.40.50.300">
    <property type="entry name" value="P-loop containing nucleotide triphosphate hydrolases"/>
    <property type="match status" value="1"/>
</dbReference>
<dbReference type="Proteomes" id="UP000295134">
    <property type="component" value="Chromosome"/>
</dbReference>
<comment type="similarity">
    <text evidence="3 13">Belongs to the guanylate kinase family.</text>
</comment>
<dbReference type="EMBL" id="CP038613">
    <property type="protein sequence ID" value="QBY41522.1"/>
    <property type="molecule type" value="Genomic_DNA"/>
</dbReference>
<protein>
    <recommendedName>
        <fullName evidence="5 13">Guanylate kinase</fullName>
        <ecNumber evidence="4 13">2.7.4.8</ecNumber>
    </recommendedName>
    <alternativeName>
        <fullName evidence="11 13">GMP kinase</fullName>
    </alternativeName>
</protein>
<dbReference type="GO" id="GO:0005829">
    <property type="term" value="C:cytosol"/>
    <property type="evidence" value="ECO:0007669"/>
    <property type="project" value="TreeGrafter"/>
</dbReference>
<sequence length="207" mass="23813">MIQGTLYIVSAPSGAGKSSLIQALLKTQPLYDTQVSISHTTRAIRPGEKNGEHYYFITESKFQQMIEHNDFLEYACVFGNYYGTSRVVIEEIINSGVDVFLDIDWQGAQQIRQKMPSARTIFILPPSKNELLRRLRGRGQDSEETINQRMAQAVSEIKHYNEYDYIIVNDDFNTALGDLQSIIRSERLRLERQIQRHNTLINKLLAD</sequence>
<dbReference type="EMBL" id="CP123523">
    <property type="protein sequence ID" value="WGM05739.1"/>
    <property type="molecule type" value="Genomic_DNA"/>
</dbReference>
<keyword evidence="10 13" id="KW-0067">ATP-binding</keyword>
<evidence type="ECO:0000256" key="5">
    <source>
        <dbReference type="ARBA" id="ARBA00016296"/>
    </source>
</evidence>
<reference evidence="16 19" key="2">
    <citation type="submission" date="2019-03" db="EMBL/GenBank/DDBJ databases">
        <title>Long-read sequencing reveals hyperdense prophage content in a complex bacterial symbiont genome.</title>
        <authorList>
            <person name="Frost C.L."/>
            <person name="Siozios S."/>
            <person name="Nadal-Jimenez P."/>
            <person name="Brockhurst M.A."/>
            <person name="King K.C."/>
            <person name="Darby A.C."/>
            <person name="Hurst G.D.D."/>
        </authorList>
    </citation>
    <scope>NUCLEOTIDE SEQUENCE [LARGE SCALE GENOMIC DNA]</scope>
    <source>
        <strain evidence="16 19">FIN</strain>
    </source>
</reference>
<evidence type="ECO:0000256" key="8">
    <source>
        <dbReference type="ARBA" id="ARBA00022741"/>
    </source>
</evidence>
<dbReference type="Proteomes" id="UP001177592">
    <property type="component" value="Chromosome"/>
</dbReference>
<organism evidence="15">
    <name type="scientific">Arsenophonus nasoniae</name>
    <name type="common">son-killer infecting Nasonia vitripennis</name>
    <dbReference type="NCBI Taxonomy" id="638"/>
    <lineage>
        <taxon>Bacteria</taxon>
        <taxon>Pseudomonadati</taxon>
        <taxon>Pseudomonadota</taxon>
        <taxon>Gammaproteobacteria</taxon>
        <taxon>Enterobacterales</taxon>
        <taxon>Morganellaceae</taxon>
        <taxon>Arsenophonus</taxon>
    </lineage>
</organism>
<comment type="catalytic activity">
    <reaction evidence="12 13">
        <text>GMP + ATP = GDP + ADP</text>
        <dbReference type="Rhea" id="RHEA:20780"/>
        <dbReference type="ChEBI" id="CHEBI:30616"/>
        <dbReference type="ChEBI" id="CHEBI:58115"/>
        <dbReference type="ChEBI" id="CHEBI:58189"/>
        <dbReference type="ChEBI" id="CHEBI:456216"/>
        <dbReference type="EC" id="2.7.4.8"/>
    </reaction>
</comment>
<evidence type="ECO:0000256" key="3">
    <source>
        <dbReference type="ARBA" id="ARBA00005790"/>
    </source>
</evidence>
<dbReference type="FunFam" id="3.30.63.10:FF:000002">
    <property type="entry name" value="Guanylate kinase 1"/>
    <property type="match status" value="1"/>
</dbReference>
<comment type="function">
    <text evidence="1 13">Essential for recycling GMP and indirectly, cGMP.</text>
</comment>
<evidence type="ECO:0000256" key="7">
    <source>
        <dbReference type="ARBA" id="ARBA00022679"/>
    </source>
</evidence>
<feature type="domain" description="Guanylate kinase-like" evidence="14">
    <location>
        <begin position="4"/>
        <end position="184"/>
    </location>
</feature>
<dbReference type="EMBL" id="FN545258">
    <property type="protein sequence ID" value="CBA75855.1"/>
    <property type="molecule type" value="Genomic_DNA"/>
</dbReference>
<evidence type="ECO:0000256" key="6">
    <source>
        <dbReference type="ARBA" id="ARBA00022490"/>
    </source>
</evidence>
<dbReference type="FunFam" id="3.40.50.300:FF:000855">
    <property type="entry name" value="Guanylate kinase"/>
    <property type="match status" value="1"/>
</dbReference>
<evidence type="ECO:0000256" key="9">
    <source>
        <dbReference type="ARBA" id="ARBA00022777"/>
    </source>
</evidence>
<evidence type="ECO:0000313" key="15">
    <source>
        <dbReference type="EMBL" id="CBA75855.1"/>
    </source>
</evidence>
<comment type="subcellular location">
    <subcellularLocation>
        <location evidence="2 13">Cytoplasm</location>
    </subcellularLocation>
</comment>
<evidence type="ECO:0000256" key="12">
    <source>
        <dbReference type="ARBA" id="ARBA00048594"/>
    </source>
</evidence>
<dbReference type="GO" id="GO:0004385">
    <property type="term" value="F:GMP kinase activity"/>
    <property type="evidence" value="ECO:0007669"/>
    <property type="project" value="UniProtKB-UniRule"/>
</dbReference>
<dbReference type="InterPro" id="IPR027417">
    <property type="entry name" value="P-loop_NTPase"/>
</dbReference>
<dbReference type="RefSeq" id="WP_026822167.1">
    <property type="nucleotide sequence ID" value="NZ_CP038613.1"/>
</dbReference>
<keyword evidence="8 13" id="KW-0547">Nucleotide-binding</keyword>
<dbReference type="NCBIfam" id="TIGR03263">
    <property type="entry name" value="guanyl_kin"/>
    <property type="match status" value="1"/>
</dbReference>
<dbReference type="InterPro" id="IPR017665">
    <property type="entry name" value="Guanylate_kinase"/>
</dbReference>
<keyword evidence="9 13" id="KW-0418">Kinase</keyword>
<dbReference type="PROSITE" id="PS50052">
    <property type="entry name" value="GUANYLATE_KINASE_2"/>
    <property type="match status" value="1"/>
</dbReference>
<reference evidence="17" key="3">
    <citation type="submission" date="2023-04" db="EMBL/GenBank/DDBJ databases">
        <title>Genome dynamics across the evolutionary transition to endosymbiosis.</title>
        <authorList>
            <person name="Siozios S."/>
            <person name="Nadal-Jimenez P."/>
            <person name="Azagi T."/>
            <person name="Sprong H."/>
            <person name="Frost C.L."/>
            <person name="Parratt S.R."/>
            <person name="Taylor G."/>
            <person name="Brettell L."/>
            <person name="Lew K.C."/>
            <person name="Croft L."/>
            <person name="King K.C."/>
            <person name="Brockhurst M.A."/>
            <person name="Hypsa V."/>
            <person name="Novakova E."/>
            <person name="Darby A.C."/>
            <person name="Hurst G.D.D."/>
        </authorList>
    </citation>
    <scope>NUCLEOTIDE SEQUENCE</scope>
    <source>
        <strain evidence="18">ANv_CAN</strain>
        <strain evidence="17">APv</strain>
    </source>
</reference>
<dbReference type="InterPro" id="IPR008144">
    <property type="entry name" value="Guanylate_kin-like_dom"/>
</dbReference>
<dbReference type="PANTHER" id="PTHR23117:SF13">
    <property type="entry name" value="GUANYLATE KINASE"/>
    <property type="match status" value="1"/>
</dbReference>
<evidence type="ECO:0000313" key="19">
    <source>
        <dbReference type="Proteomes" id="UP000295134"/>
    </source>
</evidence>
<evidence type="ECO:0000313" key="16">
    <source>
        <dbReference type="EMBL" id="QBY41522.1"/>
    </source>
</evidence>
<evidence type="ECO:0000313" key="17">
    <source>
        <dbReference type="EMBL" id="WGM01476.1"/>
    </source>
</evidence>